<dbReference type="Proteomes" id="UP001500013">
    <property type="component" value="Unassembled WGS sequence"/>
</dbReference>
<feature type="compositionally biased region" description="Basic and acidic residues" evidence="1">
    <location>
        <begin position="10"/>
        <end position="22"/>
    </location>
</feature>
<proteinExistence type="predicted"/>
<feature type="region of interest" description="Disordered" evidence="1">
    <location>
        <begin position="1"/>
        <end position="22"/>
    </location>
</feature>
<dbReference type="EMBL" id="BAAAPU010000003">
    <property type="protein sequence ID" value="GAA1972143.1"/>
    <property type="molecule type" value="Genomic_DNA"/>
</dbReference>
<name>A0ABN2RND5_9MICO</name>
<accession>A0ABN2RND5</accession>
<sequence length="71" mass="7569">MALQAPWVDSSRDRDLLGRTPRHDAHDVLSEVVQGMAHGAGGGSSALPPRLVRDGVLRSLLGGSVSRRRLT</sequence>
<evidence type="ECO:0000313" key="2">
    <source>
        <dbReference type="EMBL" id="GAA1972143.1"/>
    </source>
</evidence>
<evidence type="ECO:0000313" key="3">
    <source>
        <dbReference type="Proteomes" id="UP001500013"/>
    </source>
</evidence>
<gene>
    <name evidence="2" type="ORF">GCM10009817_10350</name>
</gene>
<comment type="caution">
    <text evidence="2">The sequence shown here is derived from an EMBL/GenBank/DDBJ whole genome shotgun (WGS) entry which is preliminary data.</text>
</comment>
<organism evidence="2 3">
    <name type="scientific">Terrabacter lapilli</name>
    <dbReference type="NCBI Taxonomy" id="436231"/>
    <lineage>
        <taxon>Bacteria</taxon>
        <taxon>Bacillati</taxon>
        <taxon>Actinomycetota</taxon>
        <taxon>Actinomycetes</taxon>
        <taxon>Micrococcales</taxon>
        <taxon>Intrasporangiaceae</taxon>
        <taxon>Terrabacter</taxon>
    </lineage>
</organism>
<evidence type="ECO:0000256" key="1">
    <source>
        <dbReference type="SAM" id="MobiDB-lite"/>
    </source>
</evidence>
<keyword evidence="3" id="KW-1185">Reference proteome</keyword>
<protein>
    <submittedName>
        <fullName evidence="2">Uncharacterized protein</fullName>
    </submittedName>
</protein>
<dbReference type="RefSeq" id="WP_344059086.1">
    <property type="nucleotide sequence ID" value="NZ_BAAAPU010000003.1"/>
</dbReference>
<reference evidence="2 3" key="1">
    <citation type="journal article" date="2019" name="Int. J. Syst. Evol. Microbiol.">
        <title>The Global Catalogue of Microorganisms (GCM) 10K type strain sequencing project: providing services to taxonomists for standard genome sequencing and annotation.</title>
        <authorList>
            <consortium name="The Broad Institute Genomics Platform"/>
            <consortium name="The Broad Institute Genome Sequencing Center for Infectious Disease"/>
            <person name="Wu L."/>
            <person name="Ma J."/>
        </authorList>
    </citation>
    <scope>NUCLEOTIDE SEQUENCE [LARGE SCALE GENOMIC DNA]</scope>
    <source>
        <strain evidence="2 3">JCM 15628</strain>
    </source>
</reference>